<organism evidence="1 2">
    <name type="scientific">Agrilus planipennis</name>
    <name type="common">Emerald ash borer</name>
    <name type="synonym">Agrilus marcopoli</name>
    <dbReference type="NCBI Taxonomy" id="224129"/>
    <lineage>
        <taxon>Eukaryota</taxon>
        <taxon>Metazoa</taxon>
        <taxon>Ecdysozoa</taxon>
        <taxon>Arthropoda</taxon>
        <taxon>Hexapoda</taxon>
        <taxon>Insecta</taxon>
        <taxon>Pterygota</taxon>
        <taxon>Neoptera</taxon>
        <taxon>Endopterygota</taxon>
        <taxon>Coleoptera</taxon>
        <taxon>Polyphaga</taxon>
        <taxon>Elateriformia</taxon>
        <taxon>Buprestoidea</taxon>
        <taxon>Buprestidae</taxon>
        <taxon>Agrilinae</taxon>
        <taxon>Agrilus</taxon>
    </lineage>
</organism>
<reference evidence="2" key="1">
    <citation type="submission" date="2025-08" db="UniProtKB">
        <authorList>
            <consortium name="RefSeq"/>
        </authorList>
    </citation>
    <scope>IDENTIFICATION</scope>
    <source>
        <tissue evidence="2">Entire body</tissue>
    </source>
</reference>
<evidence type="ECO:0000313" key="2">
    <source>
        <dbReference type="RefSeq" id="XP_018325185.1"/>
    </source>
</evidence>
<dbReference type="GeneID" id="108737032"/>
<proteinExistence type="predicted"/>
<protein>
    <submittedName>
        <fullName evidence="2">Uncharacterized protein LOC108737032</fullName>
    </submittedName>
</protein>
<dbReference type="OrthoDB" id="6732782at2759"/>
<name>A0A1W4WYP2_AGRPL</name>
<evidence type="ECO:0000313" key="1">
    <source>
        <dbReference type="Proteomes" id="UP000192223"/>
    </source>
</evidence>
<gene>
    <name evidence="2" type="primary">LOC108737032</name>
</gene>
<dbReference type="AlphaFoldDB" id="A0A1W4WYP2"/>
<dbReference type="RefSeq" id="XP_018325185.1">
    <property type="nucleotide sequence ID" value="XM_018469683.2"/>
</dbReference>
<dbReference type="KEGG" id="apln:108737032"/>
<keyword evidence="1" id="KW-1185">Reference proteome</keyword>
<sequence>MANVPCTLVLKSTDTSMVTPDSVYVAAKQMFKFGVRIIEKRENVVMVKLSYTPRADTMLKKLGNLPIVHLKLPTEDNNELQILQKLYQGYTFNLKGDEGESLQMVKDDTKDRVMVSIGRETDKIVTQQPQTSGKRMINQVNSVSAKTMENEGKCNKKKKMKTLKNRMIKTCWCSSSNRNRHTKK</sequence>
<accession>A0A1W4WYP2</accession>
<dbReference type="InParanoid" id="A0A1W4WYP2"/>
<dbReference type="Proteomes" id="UP000192223">
    <property type="component" value="Unplaced"/>
</dbReference>